<dbReference type="SMART" id="SM00342">
    <property type="entry name" value="HTH_ARAC"/>
    <property type="match status" value="1"/>
</dbReference>
<dbReference type="InterPro" id="IPR035418">
    <property type="entry name" value="AraC-bd_2"/>
</dbReference>
<dbReference type="InterPro" id="IPR018062">
    <property type="entry name" value="HTH_AraC-typ_CS"/>
</dbReference>
<dbReference type="Proteomes" id="UP000253868">
    <property type="component" value="Chromosome"/>
</dbReference>
<gene>
    <name evidence="5" type="ORF">DVK44_17240</name>
</gene>
<dbReference type="GO" id="GO:0003700">
    <property type="term" value="F:DNA-binding transcription factor activity"/>
    <property type="evidence" value="ECO:0007669"/>
    <property type="project" value="InterPro"/>
</dbReference>
<dbReference type="InterPro" id="IPR018060">
    <property type="entry name" value="HTH_AraC"/>
</dbReference>
<dbReference type="AlphaFoldDB" id="A0A345I146"/>
<dbReference type="RefSeq" id="WP_114665206.1">
    <property type="nucleotide sequence ID" value="NZ_CP031194.1"/>
</dbReference>
<dbReference type="OrthoDB" id="9799345at2"/>
<evidence type="ECO:0000313" key="5">
    <source>
        <dbReference type="EMBL" id="AXG82670.1"/>
    </source>
</evidence>
<keyword evidence="1" id="KW-0805">Transcription regulation</keyword>
<evidence type="ECO:0000313" key="6">
    <source>
        <dbReference type="Proteomes" id="UP000253868"/>
    </source>
</evidence>
<dbReference type="PANTHER" id="PTHR46796:SF6">
    <property type="entry name" value="ARAC SUBFAMILY"/>
    <property type="match status" value="1"/>
</dbReference>
<evidence type="ECO:0000256" key="1">
    <source>
        <dbReference type="ARBA" id="ARBA00023015"/>
    </source>
</evidence>
<reference evidence="6" key="1">
    <citation type="submission" date="2018-07" db="EMBL/GenBank/DDBJ databases">
        <authorList>
            <person name="Zhao J."/>
        </authorList>
    </citation>
    <scope>NUCLEOTIDE SEQUENCE [LARGE SCALE GENOMIC DNA]</scope>
    <source>
        <strain evidence="6">GSSD-12</strain>
    </source>
</reference>
<dbReference type="PROSITE" id="PS01124">
    <property type="entry name" value="HTH_ARAC_FAMILY_2"/>
    <property type="match status" value="1"/>
</dbReference>
<name>A0A345I146_9ACTN</name>
<dbReference type="InterPro" id="IPR050204">
    <property type="entry name" value="AraC_XylS_family_regulators"/>
</dbReference>
<dbReference type="EMBL" id="CP031194">
    <property type="protein sequence ID" value="AXG82670.1"/>
    <property type="molecule type" value="Genomic_DNA"/>
</dbReference>
<dbReference type="Gene3D" id="1.10.10.60">
    <property type="entry name" value="Homeodomain-like"/>
    <property type="match status" value="1"/>
</dbReference>
<keyword evidence="3" id="KW-0804">Transcription</keyword>
<organism evidence="5 6">
    <name type="scientific">Streptomyces paludis</name>
    <dbReference type="NCBI Taxonomy" id="2282738"/>
    <lineage>
        <taxon>Bacteria</taxon>
        <taxon>Bacillati</taxon>
        <taxon>Actinomycetota</taxon>
        <taxon>Actinomycetes</taxon>
        <taxon>Kitasatosporales</taxon>
        <taxon>Streptomycetaceae</taxon>
        <taxon>Streptomyces</taxon>
    </lineage>
</organism>
<dbReference type="Pfam" id="PF14525">
    <property type="entry name" value="AraC_binding_2"/>
    <property type="match status" value="1"/>
</dbReference>
<protein>
    <submittedName>
        <fullName evidence="5">Helix-turn-helix domain-containing protein</fullName>
    </submittedName>
</protein>
<proteinExistence type="predicted"/>
<evidence type="ECO:0000259" key="4">
    <source>
        <dbReference type="PROSITE" id="PS01124"/>
    </source>
</evidence>
<evidence type="ECO:0000256" key="3">
    <source>
        <dbReference type="ARBA" id="ARBA00023163"/>
    </source>
</evidence>
<evidence type="ECO:0000256" key="2">
    <source>
        <dbReference type="ARBA" id="ARBA00023125"/>
    </source>
</evidence>
<feature type="domain" description="HTH araC/xylS-type" evidence="4">
    <location>
        <begin position="219"/>
        <end position="322"/>
    </location>
</feature>
<dbReference type="PANTHER" id="PTHR46796">
    <property type="entry name" value="HTH-TYPE TRANSCRIPTIONAL ACTIVATOR RHAS-RELATED"/>
    <property type="match status" value="1"/>
</dbReference>
<dbReference type="GO" id="GO:0043565">
    <property type="term" value="F:sequence-specific DNA binding"/>
    <property type="evidence" value="ECO:0007669"/>
    <property type="project" value="InterPro"/>
</dbReference>
<keyword evidence="2" id="KW-0238">DNA-binding</keyword>
<keyword evidence="6" id="KW-1185">Reference proteome</keyword>
<dbReference type="KEGG" id="spad:DVK44_17240"/>
<dbReference type="PROSITE" id="PS00041">
    <property type="entry name" value="HTH_ARAC_FAMILY_1"/>
    <property type="match status" value="1"/>
</dbReference>
<dbReference type="Pfam" id="PF12833">
    <property type="entry name" value="HTH_18"/>
    <property type="match status" value="1"/>
</dbReference>
<sequence length="328" mass="36571">MIGTVFRSEDLPAADRFDYWRELVGRTRSSDMISVHHSDFRAEIRLMELGPVTVWPTSFLPTRYRRSPKMVRQSDPELYHLTLLLDGGLAIDSAGRTNTFGPRDLHMADSSAPYDVRSADDGRCRVIRGVGVDFPKALLPLPPHRVRDLLGRGLSGREGMGALLSEFLISLERQAETLQPSDAPRLGTVVLDLVAAWFARALDAEAALPPETRQQAMTERVKAFIRQNLHDPELKPPVIAAAHHISLSYLHRLFEQRAPGETVAAWIRGQRLAGIRRDLENPALRTTPIHAVAARWGIVDASVLTHAFRAAYGLSPKEHRLRALSEPS</sequence>
<accession>A0A345I146</accession>